<dbReference type="Pfam" id="PF03881">
    <property type="entry name" value="Fructosamin_kin"/>
    <property type="match status" value="1"/>
</dbReference>
<evidence type="ECO:0000256" key="2">
    <source>
        <dbReference type="PIRNR" id="PIRNR006221"/>
    </source>
</evidence>
<gene>
    <name evidence="3" type="ORF">JCM31826_01120</name>
</gene>
<dbReference type="EMBL" id="BHZE01000001">
    <property type="protein sequence ID" value="GCD76630.1"/>
    <property type="molecule type" value="Genomic_DNA"/>
</dbReference>
<evidence type="ECO:0000256" key="1">
    <source>
        <dbReference type="ARBA" id="ARBA00009460"/>
    </source>
</evidence>
<dbReference type="Gene3D" id="3.30.200.20">
    <property type="entry name" value="Phosphorylase Kinase, domain 1"/>
    <property type="match status" value="1"/>
</dbReference>
<dbReference type="RefSeq" id="WP_124396705.1">
    <property type="nucleotide sequence ID" value="NZ_BHZE01000001.1"/>
</dbReference>
<dbReference type="InterPro" id="IPR016477">
    <property type="entry name" value="Fructo-/Ketosamine-3-kinase"/>
</dbReference>
<keyword evidence="4" id="KW-1185">Reference proteome</keyword>
<keyword evidence="2 3" id="KW-0418">Kinase</keyword>
<accession>A0A401XHY7</accession>
<dbReference type="AlphaFoldDB" id="A0A401XHY7"/>
<sequence length="286" mass="32435">MNIPSSLSDKIIKNLINKDVCLTFKGVHGGCIGQSYCAEAEGLRFFVKTITQSMPSDFFRKEANGLQLLKNQGLKNVPEVWLVDDDVLVLEWVEPGRKTSATMRQAGIALAELHLRPQPFFGLDEDNYIGSLPQPNGRYDSWAECYFHSKLWPAAQEAHRRGHLVATLLADLEILYKKLPELLPDEKPSLLHGDLWGGNVMAAADGRPYFIDPAVYFGHREVDIAMTMLFGGFDSTFYQSYYETYPLLPDFRQRIPLYKLYPLLVHAALFGISYQADCVDCIRMYV</sequence>
<organism evidence="3 4">
    <name type="scientific">Thermaurantimonas aggregans</name>
    <dbReference type="NCBI Taxonomy" id="2173829"/>
    <lineage>
        <taxon>Bacteria</taxon>
        <taxon>Pseudomonadati</taxon>
        <taxon>Bacteroidota</taxon>
        <taxon>Flavobacteriia</taxon>
        <taxon>Flavobacteriales</taxon>
        <taxon>Schleiferiaceae</taxon>
        <taxon>Thermaurantimonas</taxon>
    </lineage>
</organism>
<name>A0A401XHY7_9FLAO</name>
<reference evidence="3 4" key="1">
    <citation type="submission" date="2018-11" db="EMBL/GenBank/DDBJ databases">
        <title>Schleiferia aggregans sp. nov., a moderately thermophilic heterotrophic bacterium isolated from microbial mats at a terrestrial hot spring.</title>
        <authorList>
            <person name="Iino T."/>
            <person name="Ohkuma M."/>
            <person name="Haruta S."/>
        </authorList>
    </citation>
    <scope>NUCLEOTIDE SEQUENCE [LARGE SCALE GENOMIC DNA]</scope>
    <source>
        <strain evidence="3 4">LA</strain>
    </source>
</reference>
<comment type="similarity">
    <text evidence="1 2">Belongs to the fructosamine kinase family.</text>
</comment>
<comment type="caution">
    <text evidence="3">The sequence shown here is derived from an EMBL/GenBank/DDBJ whole genome shotgun (WGS) entry which is preliminary data.</text>
</comment>
<dbReference type="OrthoDB" id="5291879at2"/>
<evidence type="ECO:0000313" key="4">
    <source>
        <dbReference type="Proteomes" id="UP000286715"/>
    </source>
</evidence>
<dbReference type="PIRSF" id="PIRSF006221">
    <property type="entry name" value="Ketosamine-3-kinase"/>
    <property type="match status" value="1"/>
</dbReference>
<evidence type="ECO:0000313" key="3">
    <source>
        <dbReference type="EMBL" id="GCD76630.1"/>
    </source>
</evidence>
<proteinExistence type="inferred from homology"/>
<dbReference type="PANTHER" id="PTHR12149">
    <property type="entry name" value="FRUCTOSAMINE 3 KINASE-RELATED PROTEIN"/>
    <property type="match status" value="1"/>
</dbReference>
<dbReference type="GO" id="GO:0016301">
    <property type="term" value="F:kinase activity"/>
    <property type="evidence" value="ECO:0007669"/>
    <property type="project" value="UniProtKB-UniRule"/>
</dbReference>
<dbReference type="PANTHER" id="PTHR12149:SF8">
    <property type="entry name" value="PROTEIN-RIBULOSAMINE 3-KINASE"/>
    <property type="match status" value="1"/>
</dbReference>
<protein>
    <submittedName>
        <fullName evidence="3">Fructosamine kinase</fullName>
    </submittedName>
</protein>
<dbReference type="Proteomes" id="UP000286715">
    <property type="component" value="Unassembled WGS sequence"/>
</dbReference>
<keyword evidence="2" id="KW-0808">Transferase</keyword>
<dbReference type="Gene3D" id="3.90.1200.10">
    <property type="match status" value="1"/>
</dbReference>
<dbReference type="InterPro" id="IPR011009">
    <property type="entry name" value="Kinase-like_dom_sf"/>
</dbReference>
<dbReference type="SUPFAM" id="SSF56112">
    <property type="entry name" value="Protein kinase-like (PK-like)"/>
    <property type="match status" value="1"/>
</dbReference>